<dbReference type="GO" id="GO:0005509">
    <property type="term" value="F:calcium ion binding"/>
    <property type="evidence" value="ECO:0007669"/>
    <property type="project" value="InterPro"/>
</dbReference>
<dbReference type="PROSITE" id="PS50222">
    <property type="entry name" value="EF_HAND_2"/>
    <property type="match status" value="1"/>
</dbReference>
<proteinExistence type="predicted"/>
<dbReference type="AlphaFoldDB" id="A0A7S1AYU0"/>
<dbReference type="EMBL" id="HBFQ01061760">
    <property type="protein sequence ID" value="CAD8869411.1"/>
    <property type="molecule type" value="Transcribed_RNA"/>
</dbReference>
<dbReference type="SMART" id="SM00054">
    <property type="entry name" value="EFh"/>
    <property type="match status" value="2"/>
</dbReference>
<name>A0A7S1AYU0_NOCSC</name>
<accession>A0A7S1AYU0</accession>
<evidence type="ECO:0000313" key="3">
    <source>
        <dbReference type="EMBL" id="CAD8869411.1"/>
    </source>
</evidence>
<keyword evidence="1" id="KW-0106">Calcium</keyword>
<gene>
    <name evidence="3" type="ORF">NSCI0253_LOCUS43767</name>
</gene>
<organism evidence="3">
    <name type="scientific">Noctiluca scintillans</name>
    <name type="common">Sea sparkle</name>
    <name type="synonym">Red tide dinoflagellate</name>
    <dbReference type="NCBI Taxonomy" id="2966"/>
    <lineage>
        <taxon>Eukaryota</taxon>
        <taxon>Sar</taxon>
        <taxon>Alveolata</taxon>
        <taxon>Dinophyceae</taxon>
        <taxon>Noctilucales</taxon>
        <taxon>Noctilucaceae</taxon>
        <taxon>Noctiluca</taxon>
    </lineage>
</organism>
<dbReference type="Gene3D" id="1.10.238.10">
    <property type="entry name" value="EF-hand"/>
    <property type="match status" value="1"/>
</dbReference>
<feature type="domain" description="EF-hand" evidence="2">
    <location>
        <begin position="5"/>
        <end position="40"/>
    </location>
</feature>
<sequence length="132" mass="15366">MEDAKKLETLKNIFFELDTDGSETLDLQEFREYLHNENVRSLFWALGVEPRDAIGCFETLDLDDSRKLDIHEFVMGCMSLLGAAKTIDLATVMKENKRMLRRIRAVDGKLVEQLQNVERAIHQLQAQRLREK</sequence>
<dbReference type="InterPro" id="IPR018247">
    <property type="entry name" value="EF_Hand_1_Ca_BS"/>
</dbReference>
<evidence type="ECO:0000256" key="1">
    <source>
        <dbReference type="ARBA" id="ARBA00022837"/>
    </source>
</evidence>
<dbReference type="InterPro" id="IPR002048">
    <property type="entry name" value="EF_hand_dom"/>
</dbReference>
<protein>
    <recommendedName>
        <fullName evidence="2">EF-hand domain-containing protein</fullName>
    </recommendedName>
</protein>
<reference evidence="3" key="1">
    <citation type="submission" date="2021-01" db="EMBL/GenBank/DDBJ databases">
        <authorList>
            <person name="Corre E."/>
            <person name="Pelletier E."/>
            <person name="Niang G."/>
            <person name="Scheremetjew M."/>
            <person name="Finn R."/>
            <person name="Kale V."/>
            <person name="Holt S."/>
            <person name="Cochrane G."/>
            <person name="Meng A."/>
            <person name="Brown T."/>
            <person name="Cohen L."/>
        </authorList>
    </citation>
    <scope>NUCLEOTIDE SEQUENCE</scope>
</reference>
<dbReference type="SUPFAM" id="SSF47473">
    <property type="entry name" value="EF-hand"/>
    <property type="match status" value="1"/>
</dbReference>
<dbReference type="PROSITE" id="PS00018">
    <property type="entry name" value="EF_HAND_1"/>
    <property type="match status" value="1"/>
</dbReference>
<evidence type="ECO:0000259" key="2">
    <source>
        <dbReference type="PROSITE" id="PS50222"/>
    </source>
</evidence>
<dbReference type="InterPro" id="IPR011992">
    <property type="entry name" value="EF-hand-dom_pair"/>
</dbReference>